<evidence type="ECO:0000313" key="3">
    <source>
        <dbReference type="Proteomes" id="UP001153069"/>
    </source>
</evidence>
<accession>A0A9N8DMD7</accession>
<dbReference type="Proteomes" id="UP001153069">
    <property type="component" value="Unassembled WGS sequence"/>
</dbReference>
<feature type="compositionally biased region" description="Polar residues" evidence="1">
    <location>
        <begin position="67"/>
        <end position="78"/>
    </location>
</feature>
<name>A0A9N8DMD7_9STRA</name>
<feature type="region of interest" description="Disordered" evidence="1">
    <location>
        <begin position="1"/>
        <end position="155"/>
    </location>
</feature>
<comment type="caution">
    <text evidence="2">The sequence shown here is derived from an EMBL/GenBank/DDBJ whole genome shotgun (WGS) entry which is preliminary data.</text>
</comment>
<keyword evidence="3" id="KW-1185">Reference proteome</keyword>
<reference evidence="2" key="1">
    <citation type="submission" date="2020-06" db="EMBL/GenBank/DDBJ databases">
        <authorList>
            <consortium name="Plant Systems Biology data submission"/>
        </authorList>
    </citation>
    <scope>NUCLEOTIDE SEQUENCE</scope>
    <source>
        <strain evidence="2">D6</strain>
    </source>
</reference>
<dbReference type="OrthoDB" id="226265at2759"/>
<dbReference type="AlphaFoldDB" id="A0A9N8DMD7"/>
<evidence type="ECO:0000313" key="2">
    <source>
        <dbReference type="EMBL" id="CAB9505297.1"/>
    </source>
</evidence>
<feature type="compositionally biased region" description="Basic residues" evidence="1">
    <location>
        <begin position="7"/>
        <end position="24"/>
    </location>
</feature>
<feature type="compositionally biased region" description="Acidic residues" evidence="1">
    <location>
        <begin position="130"/>
        <end position="155"/>
    </location>
</feature>
<protein>
    <submittedName>
        <fullName evidence="2">Uncharacterized protein</fullName>
    </submittedName>
</protein>
<feature type="compositionally biased region" description="Basic and acidic residues" evidence="1">
    <location>
        <begin position="25"/>
        <end position="46"/>
    </location>
</feature>
<proteinExistence type="predicted"/>
<dbReference type="EMBL" id="CAICTM010000225">
    <property type="protein sequence ID" value="CAB9505297.1"/>
    <property type="molecule type" value="Genomic_DNA"/>
</dbReference>
<organism evidence="2 3">
    <name type="scientific">Seminavis robusta</name>
    <dbReference type="NCBI Taxonomy" id="568900"/>
    <lineage>
        <taxon>Eukaryota</taxon>
        <taxon>Sar</taxon>
        <taxon>Stramenopiles</taxon>
        <taxon>Ochrophyta</taxon>
        <taxon>Bacillariophyta</taxon>
        <taxon>Bacillariophyceae</taxon>
        <taxon>Bacillariophycidae</taxon>
        <taxon>Naviculales</taxon>
        <taxon>Naviculaceae</taxon>
        <taxon>Seminavis</taxon>
    </lineage>
</organism>
<sequence length="894" mass="101723">MQPFQPQKKKKAGRPPKNRRRRSHSPTEKSGKNRSKEEQQEYDHKNPPPLTPVRPRGRQPAQPNSPPRTSGTGSNTNRYGALEDQDDVMSVSDASTRTERSGMSLDGSNHSNRSNQSTRRSTRRRSLSLETDDDDADLEDTLYADSREDDNDVDAFMEENDPDQILDEALEEQNGYPVLQSEVARRIAIAYMFVNVYDMTDDKDLWKKQGNIHADILKALRIPPGNDYRYVFENVLDCHAKGKTYTGGRQKLGRTRPPKIEIDAAEAQIVGDTLEDGYSLAQAHRRVNKHRDDEDLEPLSYSAVYGVSKRLKPLVSPIKKLKQGNRDKASAWAKARLNWCAQLLCRLGRRHLIPEEVMEYLKDENGDLPDCFDEEKLKPYEFNIAQVCWWDETHKACAIGDATVQAGRKFQVKFPRNENGKIDLENGKYKEEDKSFLQVKYDKEIRICPGCVYFGDEEVNPDKDGNNVNDSKTELLDYFDYSGKIMLSIKDYKTKINTEIGRVKGLKSGKSSGWVTDGREDGVIYQGDDVTAFNGVAGATQGKLNNHGIYTVRDVLELPRNSAQEKALLKEPGINRNLLTKWQVSVQLSAKPGDPPDGNDYRKAENPYQARYGQGWMSKIKEVSHLSPYCCVTDLVEHIYLKTKHFYESRHHDFGNNWYFYHDALSLMTAKVTVKWMKEKGYYKHWLLPVLGVNMEPELKRYSKAPVGNSPELMPWDCSLNKDLMDSLAYHCLMTSHMKDEDSRKFDISTPKRGTDALRRIYKVGNPTGRRIRQDVLKVLDALKAIVEHWGCVVPGLGDRKGKRQQVAIDMLWRLGNKNKRGGARTKNLDPNKYKYKGRIHADAVAGEDEKITASLVSENTTSPLSSYTLKDIIQPKAAPSLKPTLTISTTRYV</sequence>
<gene>
    <name evidence="2" type="ORF">SEMRO_226_G092130.1</name>
</gene>
<evidence type="ECO:0000256" key="1">
    <source>
        <dbReference type="SAM" id="MobiDB-lite"/>
    </source>
</evidence>